<comment type="function">
    <text evidence="3">Required for formate dehydrogenase (FDH) activity. Acts as a sulfur carrier protein that transfers sulfur from IscS to the molybdenum cofactor prior to its insertion into FDH.</text>
</comment>
<feature type="active site" description="Cysteine persulfide intermediate" evidence="3">
    <location>
        <position position="112"/>
    </location>
</feature>
<evidence type="ECO:0000256" key="1">
    <source>
        <dbReference type="ARBA" id="ARBA00022490"/>
    </source>
</evidence>
<organism evidence="4 5">
    <name type="scientific">Acidomonas methanolica NBRC 104435</name>
    <dbReference type="NCBI Taxonomy" id="1231351"/>
    <lineage>
        <taxon>Bacteria</taxon>
        <taxon>Pseudomonadati</taxon>
        <taxon>Pseudomonadota</taxon>
        <taxon>Alphaproteobacteria</taxon>
        <taxon>Acetobacterales</taxon>
        <taxon>Acetobacteraceae</taxon>
        <taxon>Acidomonas</taxon>
    </lineage>
</organism>
<dbReference type="InterPro" id="IPR016193">
    <property type="entry name" value="Cytidine_deaminase-like"/>
</dbReference>
<dbReference type="InterPro" id="IPR003786">
    <property type="entry name" value="FdhD"/>
</dbReference>
<reference evidence="5" key="1">
    <citation type="journal article" date="2014" name="FEMS Microbiol. Lett.">
        <title>Draft Genomic DNA Sequence of the Facultatively Methylotrophic Bacterium Acidomonas methanolica type strain MB58.</title>
        <authorList>
            <person name="Higashiura N."/>
            <person name="Hadano H."/>
            <person name="Hirakawa H."/>
            <person name="Matsutani M."/>
            <person name="Takabe S."/>
            <person name="Matsushita K."/>
            <person name="Azuma Y."/>
        </authorList>
    </citation>
    <scope>NUCLEOTIDE SEQUENCE [LARGE SCALE GENOMIC DNA]</scope>
    <source>
        <strain evidence="5">MB58</strain>
    </source>
</reference>
<dbReference type="SUPFAM" id="SSF53927">
    <property type="entry name" value="Cytidine deaminase-like"/>
    <property type="match status" value="1"/>
</dbReference>
<dbReference type="Pfam" id="PF02634">
    <property type="entry name" value="FdhD-NarQ"/>
    <property type="match status" value="1"/>
</dbReference>
<dbReference type="PANTHER" id="PTHR30592:SF1">
    <property type="entry name" value="SULFUR CARRIER PROTEIN FDHD"/>
    <property type="match status" value="1"/>
</dbReference>
<comment type="subcellular location">
    <subcellularLocation>
        <location evidence="3">Cytoplasm</location>
    </subcellularLocation>
</comment>
<keyword evidence="2 3" id="KW-0501">Molybdenum cofactor biosynthesis</keyword>
<dbReference type="Gene3D" id="3.10.20.10">
    <property type="match status" value="1"/>
</dbReference>
<dbReference type="GO" id="GO:0097163">
    <property type="term" value="F:sulfur carrier activity"/>
    <property type="evidence" value="ECO:0007669"/>
    <property type="project" value="UniProtKB-UniRule"/>
</dbReference>
<accession>A0A023D1R0</accession>
<dbReference type="GO" id="GO:0005737">
    <property type="term" value="C:cytoplasm"/>
    <property type="evidence" value="ECO:0007669"/>
    <property type="project" value="UniProtKB-SubCell"/>
</dbReference>
<evidence type="ECO:0000313" key="4">
    <source>
        <dbReference type="EMBL" id="GAJ28024.1"/>
    </source>
</evidence>
<comment type="similarity">
    <text evidence="3">Belongs to the FdhD family.</text>
</comment>
<reference evidence="4 5" key="2">
    <citation type="journal article" date="2014" name="FEMS Microbiol. Lett.">
        <title>Draft genomic DNA sequence of the facultatively methylotrophic bacterium Acidomonas methanolica type strain MB58.</title>
        <authorList>
            <person name="Higashiura N."/>
            <person name="Hadano H."/>
            <person name="Hirakawa H."/>
            <person name="Matsutani M."/>
            <person name="Takabe S."/>
            <person name="Matsushita K."/>
            <person name="Azuma Y."/>
        </authorList>
    </citation>
    <scope>NUCLEOTIDE SEQUENCE [LARGE SCALE GENOMIC DNA]</scope>
    <source>
        <strain evidence="4 5">MB58</strain>
    </source>
</reference>
<dbReference type="RefSeq" id="WP_239641533.1">
    <property type="nucleotide sequence ID" value="NZ_BAND01000012.1"/>
</dbReference>
<keyword evidence="5" id="KW-1185">Reference proteome</keyword>
<dbReference type="GO" id="GO:0016783">
    <property type="term" value="F:sulfurtransferase activity"/>
    <property type="evidence" value="ECO:0007669"/>
    <property type="project" value="InterPro"/>
</dbReference>
<dbReference type="PANTHER" id="PTHR30592">
    <property type="entry name" value="FORMATE DEHYDROGENASE"/>
    <property type="match status" value="1"/>
</dbReference>
<evidence type="ECO:0000256" key="2">
    <source>
        <dbReference type="ARBA" id="ARBA00023150"/>
    </source>
</evidence>
<dbReference type="NCBIfam" id="TIGR00129">
    <property type="entry name" value="fdhD_narQ"/>
    <property type="match status" value="1"/>
</dbReference>
<dbReference type="Gene3D" id="3.40.140.10">
    <property type="entry name" value="Cytidine Deaminase, domain 2"/>
    <property type="match status" value="1"/>
</dbReference>
<comment type="caution">
    <text evidence="4">The sequence shown here is derived from an EMBL/GenBank/DDBJ whole genome shotgun (WGS) entry which is preliminary data.</text>
</comment>
<proteinExistence type="inferred from homology"/>
<evidence type="ECO:0000313" key="5">
    <source>
        <dbReference type="Proteomes" id="UP000019760"/>
    </source>
</evidence>
<dbReference type="GO" id="GO:0006777">
    <property type="term" value="P:Mo-molybdopterin cofactor biosynthetic process"/>
    <property type="evidence" value="ECO:0007669"/>
    <property type="project" value="UniProtKB-UniRule"/>
</dbReference>
<name>A0A023D1R0_ACIMT</name>
<evidence type="ECO:0000256" key="3">
    <source>
        <dbReference type="HAMAP-Rule" id="MF_00187"/>
    </source>
</evidence>
<dbReference type="EMBL" id="BAND01000012">
    <property type="protein sequence ID" value="GAJ28024.1"/>
    <property type="molecule type" value="Genomic_DNA"/>
</dbReference>
<gene>
    <name evidence="3" type="primary">fdhD</name>
    <name evidence="4" type="ORF">Amme_012_013</name>
</gene>
<protein>
    <recommendedName>
        <fullName evidence="3">Sulfur carrier protein FdhD</fullName>
    </recommendedName>
</protein>
<dbReference type="Proteomes" id="UP000019760">
    <property type="component" value="Unassembled WGS sequence"/>
</dbReference>
<sequence>MTLPAAARIDALRLAADDVRRVALGVAEEVPVSLVFNELHPYAVMMASPLDLEDFARGFAVTERIVSTPGNFLGCEVHEVENGMEIRARITGADFSRLLHRGRRAMTGRTGCGLCGVDTIAALEQPVPRLAQGGGVTLDAIRRALAALPGFQCLNAETHMVHAAAWSLPDGEIVLVREDVGRHNALDKLIGARFAAGRDFAEGFCLLTSRYSFEMAEKTAIAGMGLVVAVSAPTARALRVAEAAGQTVLAIARTDSQILFCGSDRIAAARPAEDVSRGTSVEPAGQATL</sequence>
<comment type="caution">
    <text evidence="3">Lacks conserved residue(s) required for the propagation of feature annotation.</text>
</comment>
<dbReference type="HAMAP" id="MF_00187">
    <property type="entry name" value="FdhD"/>
    <property type="match status" value="1"/>
</dbReference>
<dbReference type="PIRSF" id="PIRSF015626">
    <property type="entry name" value="FdhD"/>
    <property type="match status" value="1"/>
</dbReference>
<keyword evidence="1 3" id="KW-0963">Cytoplasm</keyword>
<dbReference type="AlphaFoldDB" id="A0A023D1R0"/>